<accession>A0ABR3JYD1</accession>
<proteinExistence type="predicted"/>
<name>A0ABR3JYD1_9AGAR</name>
<sequence>MARNHPPSRPQIAHRNPMHGPQPTHPSVLDPNRKSLLDMNLNLINGPWFLESRPWPLENLQPFDRQAYLDAIAAFPDVYIPDDFAMWILEWPERAVIRCLWPGLPFEQAYQPLGDIDLVQRRPGWNCLGMIPPTVRTVPLLEYILNSDGDLQGDDAGADLGTDDGIDADSNPDTNDVGRICTQIPVLLLFDEMQHSVEFLLLHSRERLRGFVVAGYDHIAALRQSRNFSVINEPSWPSWLLYLQDSVSQVEFYHQVKLGNYIRNHSAQIGSPPLLSSRFDSLPVWPSNSVPTTSL</sequence>
<evidence type="ECO:0000256" key="1">
    <source>
        <dbReference type="SAM" id="MobiDB-lite"/>
    </source>
</evidence>
<evidence type="ECO:0000313" key="2">
    <source>
        <dbReference type="EMBL" id="KAL0960148.1"/>
    </source>
</evidence>
<dbReference type="Proteomes" id="UP001556367">
    <property type="component" value="Unassembled WGS sequence"/>
</dbReference>
<keyword evidence="3" id="KW-1185">Reference proteome</keyword>
<comment type="caution">
    <text evidence="2">The sequence shown here is derived from an EMBL/GenBank/DDBJ whole genome shotgun (WGS) entry which is preliminary data.</text>
</comment>
<dbReference type="EMBL" id="JASNQZ010000002">
    <property type="protein sequence ID" value="KAL0960148.1"/>
    <property type="molecule type" value="Genomic_DNA"/>
</dbReference>
<gene>
    <name evidence="2" type="ORF">HGRIS_011783</name>
</gene>
<reference evidence="3" key="1">
    <citation type="submission" date="2024-06" db="EMBL/GenBank/DDBJ databases">
        <title>Multi-omics analyses provide insights into the biosynthesis of the anticancer antibiotic pleurotin in Hohenbuehelia grisea.</title>
        <authorList>
            <person name="Weaver J.A."/>
            <person name="Alberti F."/>
        </authorList>
    </citation>
    <scope>NUCLEOTIDE SEQUENCE [LARGE SCALE GENOMIC DNA]</scope>
    <source>
        <strain evidence="3">T-177</strain>
    </source>
</reference>
<protein>
    <submittedName>
        <fullName evidence="2">Uncharacterized protein</fullName>
    </submittedName>
</protein>
<feature type="region of interest" description="Disordered" evidence="1">
    <location>
        <begin position="1"/>
        <end position="28"/>
    </location>
</feature>
<organism evidence="2 3">
    <name type="scientific">Hohenbuehelia grisea</name>
    <dbReference type="NCBI Taxonomy" id="104357"/>
    <lineage>
        <taxon>Eukaryota</taxon>
        <taxon>Fungi</taxon>
        <taxon>Dikarya</taxon>
        <taxon>Basidiomycota</taxon>
        <taxon>Agaricomycotina</taxon>
        <taxon>Agaricomycetes</taxon>
        <taxon>Agaricomycetidae</taxon>
        <taxon>Agaricales</taxon>
        <taxon>Pleurotineae</taxon>
        <taxon>Pleurotaceae</taxon>
        <taxon>Hohenbuehelia</taxon>
    </lineage>
</organism>
<evidence type="ECO:0000313" key="3">
    <source>
        <dbReference type="Proteomes" id="UP001556367"/>
    </source>
</evidence>